<protein>
    <submittedName>
        <fullName evidence="1">Uncharacterized protein</fullName>
    </submittedName>
</protein>
<name>A0A125QJ64_PSEFL</name>
<proteinExistence type="predicted"/>
<dbReference type="Proteomes" id="UP000061348">
    <property type="component" value="Unassembled WGS sequence"/>
</dbReference>
<organism evidence="1 2">
    <name type="scientific">Pseudomonas fluorescens</name>
    <dbReference type="NCBI Taxonomy" id="294"/>
    <lineage>
        <taxon>Bacteria</taxon>
        <taxon>Pseudomonadati</taxon>
        <taxon>Pseudomonadota</taxon>
        <taxon>Gammaproteobacteria</taxon>
        <taxon>Pseudomonadales</taxon>
        <taxon>Pseudomonadaceae</taxon>
        <taxon>Pseudomonas</taxon>
    </lineage>
</organism>
<sequence>MSLDEDVGLMHWAHTTKRRPLNTTGRIVCSGTLLSIDSGIFCQEDQAGGVAASPEAIFSVRQ</sequence>
<dbReference type="EMBL" id="LCYA01000014">
    <property type="protein sequence ID" value="KWV89799.1"/>
    <property type="molecule type" value="Genomic_DNA"/>
</dbReference>
<reference evidence="1 2" key="1">
    <citation type="submission" date="2015-05" db="EMBL/GenBank/DDBJ databases">
        <title>A genomic and transcriptomic approach to investigate the blue pigment phenotype in Pseudomonas fluorescens.</title>
        <authorList>
            <person name="Andreani N.A."/>
            <person name="Cardazzo B."/>
        </authorList>
    </citation>
    <scope>NUCLEOTIDE SEQUENCE [LARGE SCALE GENOMIC DNA]</scope>
    <source>
        <strain evidence="1 2">Ps_22</strain>
    </source>
</reference>
<dbReference type="AlphaFoldDB" id="A0A125QJ64"/>
<evidence type="ECO:0000313" key="1">
    <source>
        <dbReference type="EMBL" id="KWV89799.1"/>
    </source>
</evidence>
<gene>
    <name evidence="1" type="ORF">PFLmoz3_00544</name>
</gene>
<evidence type="ECO:0000313" key="2">
    <source>
        <dbReference type="Proteomes" id="UP000061348"/>
    </source>
</evidence>
<comment type="caution">
    <text evidence="1">The sequence shown here is derived from an EMBL/GenBank/DDBJ whole genome shotgun (WGS) entry which is preliminary data.</text>
</comment>
<accession>A0A125QJ64</accession>